<keyword evidence="3" id="KW-0413">Isomerase</keyword>
<dbReference type="PANTHER" id="PTHR11142:SF0">
    <property type="entry name" value="TRNA PSEUDOURIDINE SYNTHASE-LIKE 1"/>
    <property type="match status" value="1"/>
</dbReference>
<sequence>MSVRPPPPLPSPSHSEGADRAKEGADGLREGADRATEGADRVKEGSDRAREGVDRSRGASGLPRDERHSPPSLLFAEDDGLLSIPQVVTSDFMGNVCYSEVEPEKVNTEVAKEKCSLIASSFKIEEAIKVADLFHDRLDDWTTFTPKQADKDIRKRGAQRTVRKIIKCTLEPSPVFAPTPEESEEWSKHIDMYTVTIQSRSFLYNQVLPVDGLYLKSVEYSPEDVPPFTAEEETSELEGFDEQEIELWRRPLVSPLSQELSQTMDAAEEEELYPKDLMKRSADSEPPKFNILSILRILGKRRKRRSFPLSVSRESSGCMTRYAVVFSYIGTYLRGVQKMVSDPVDMDSVQGIFEEALKNFQSKLPHSFNASSRTDQGVHAMYTVGHFDLLHPIDGKQYYAPFLMRFLNHYMEKNQRSLRIHRIVPVDEDFHARFSAKGRSYLYRFGVLHRPNDLGMISPMLEVGKCYIVNAPFDEDKAREICSLFHGRQGHWTMFKKPHQNKGNRGQMALVDGRVRTNRTVDSCTLEKAGPPMSLDGSWTDAMEMFNIKITARSFLYQQVRRMVGCILEAGTGRTTEEEVRGLLASTTFAPWPNHIQVAPADGLYLTNVEYDTLDLPEYDPKEDDLDYESIKKEPTDSATGVRQKG</sequence>
<accession>A0A7R8ZJF0</accession>
<dbReference type="OrthoDB" id="10252009at2759"/>
<dbReference type="GO" id="GO:0009982">
    <property type="term" value="F:pseudouridine synthase activity"/>
    <property type="evidence" value="ECO:0007669"/>
    <property type="project" value="InterPro"/>
</dbReference>
<reference evidence="6" key="1">
    <citation type="submission" date="2020-11" db="EMBL/GenBank/DDBJ databases">
        <authorList>
            <person name="Tran Van P."/>
        </authorList>
    </citation>
    <scope>NUCLEOTIDE SEQUENCE</scope>
</reference>
<feature type="compositionally biased region" description="Acidic residues" evidence="4">
    <location>
        <begin position="616"/>
        <end position="628"/>
    </location>
</feature>
<feature type="region of interest" description="Disordered" evidence="4">
    <location>
        <begin position="616"/>
        <end position="646"/>
    </location>
</feature>
<dbReference type="HAMAP" id="MF_00171">
    <property type="entry name" value="TruA"/>
    <property type="match status" value="1"/>
</dbReference>
<evidence type="ECO:0000259" key="5">
    <source>
        <dbReference type="Pfam" id="PF01416"/>
    </source>
</evidence>
<dbReference type="Gene3D" id="3.30.70.660">
    <property type="entry name" value="Pseudouridine synthase I, catalytic domain, C-terminal subdomain"/>
    <property type="match status" value="1"/>
</dbReference>
<dbReference type="GO" id="GO:0003723">
    <property type="term" value="F:RNA binding"/>
    <property type="evidence" value="ECO:0007669"/>
    <property type="project" value="InterPro"/>
</dbReference>
<feature type="compositionally biased region" description="Polar residues" evidence="4">
    <location>
        <begin position="637"/>
        <end position="646"/>
    </location>
</feature>
<comment type="similarity">
    <text evidence="1">Belongs to the tRNA pseudouridine synthase TruA family.</text>
</comment>
<dbReference type="InterPro" id="IPR020094">
    <property type="entry name" value="TruA/RsuA/RluB/E/F_N"/>
</dbReference>
<evidence type="ECO:0000256" key="3">
    <source>
        <dbReference type="ARBA" id="ARBA00023235"/>
    </source>
</evidence>
<dbReference type="InterPro" id="IPR020103">
    <property type="entry name" value="PsdUridine_synth_cat_dom_sf"/>
</dbReference>
<proteinExistence type="inferred from homology"/>
<dbReference type="Pfam" id="PF01416">
    <property type="entry name" value="PseudoU_synth_1"/>
    <property type="match status" value="1"/>
</dbReference>
<feature type="domain" description="Pseudouridine synthase I TruA alpha/beta" evidence="5">
    <location>
        <begin position="515"/>
        <end position="612"/>
    </location>
</feature>
<dbReference type="InterPro" id="IPR020097">
    <property type="entry name" value="PsdUridine_synth_TruA_a/b_dom"/>
</dbReference>
<feature type="compositionally biased region" description="Basic and acidic residues" evidence="4">
    <location>
        <begin position="16"/>
        <end position="69"/>
    </location>
</feature>
<dbReference type="InterPro" id="IPR001406">
    <property type="entry name" value="PsdUridine_synth_TruA"/>
</dbReference>
<dbReference type="InterPro" id="IPR020095">
    <property type="entry name" value="PsdUridine_synth_TruA_C"/>
</dbReference>
<dbReference type="PANTHER" id="PTHR11142">
    <property type="entry name" value="PSEUDOURIDYLATE SYNTHASE"/>
    <property type="match status" value="1"/>
</dbReference>
<protein>
    <recommendedName>
        <fullName evidence="5">Pseudouridine synthase I TruA alpha/beta domain-containing protein</fullName>
    </recommendedName>
</protein>
<dbReference type="Gene3D" id="3.30.70.580">
    <property type="entry name" value="Pseudouridine synthase I, catalytic domain, N-terminal subdomain"/>
    <property type="match status" value="1"/>
</dbReference>
<dbReference type="GO" id="GO:0031119">
    <property type="term" value="P:tRNA pseudouridine synthesis"/>
    <property type="evidence" value="ECO:0007669"/>
    <property type="project" value="TreeGrafter"/>
</dbReference>
<evidence type="ECO:0000256" key="2">
    <source>
        <dbReference type="ARBA" id="ARBA00022694"/>
    </source>
</evidence>
<evidence type="ECO:0000256" key="1">
    <source>
        <dbReference type="ARBA" id="ARBA00009375"/>
    </source>
</evidence>
<keyword evidence="2" id="KW-0819">tRNA processing</keyword>
<dbReference type="SUPFAM" id="SSF55120">
    <property type="entry name" value="Pseudouridine synthase"/>
    <property type="match status" value="1"/>
</dbReference>
<evidence type="ECO:0000313" key="6">
    <source>
        <dbReference type="EMBL" id="CAD7223687.1"/>
    </source>
</evidence>
<gene>
    <name evidence="6" type="ORF">CTOB1V02_LOCUS1667</name>
</gene>
<organism evidence="6">
    <name type="scientific">Cyprideis torosa</name>
    <dbReference type="NCBI Taxonomy" id="163714"/>
    <lineage>
        <taxon>Eukaryota</taxon>
        <taxon>Metazoa</taxon>
        <taxon>Ecdysozoa</taxon>
        <taxon>Arthropoda</taxon>
        <taxon>Crustacea</taxon>
        <taxon>Oligostraca</taxon>
        <taxon>Ostracoda</taxon>
        <taxon>Podocopa</taxon>
        <taxon>Podocopida</taxon>
        <taxon>Cytherocopina</taxon>
        <taxon>Cytheroidea</taxon>
        <taxon>Cytherideidae</taxon>
        <taxon>Cyprideis</taxon>
    </lineage>
</organism>
<dbReference type="EMBL" id="OB660240">
    <property type="protein sequence ID" value="CAD7223687.1"/>
    <property type="molecule type" value="Genomic_DNA"/>
</dbReference>
<evidence type="ECO:0000256" key="4">
    <source>
        <dbReference type="SAM" id="MobiDB-lite"/>
    </source>
</evidence>
<name>A0A7R8ZJF0_9CRUS</name>
<feature type="region of interest" description="Disordered" evidence="4">
    <location>
        <begin position="1"/>
        <end position="74"/>
    </location>
</feature>
<feature type="compositionally biased region" description="Pro residues" evidence="4">
    <location>
        <begin position="1"/>
        <end position="11"/>
    </location>
</feature>
<dbReference type="AlphaFoldDB" id="A0A7R8ZJF0"/>